<evidence type="ECO:0000256" key="1">
    <source>
        <dbReference type="ARBA" id="ARBA00004141"/>
    </source>
</evidence>
<proteinExistence type="inferred from homology"/>
<keyword evidence="6 9" id="KW-0812">Transmembrane</keyword>
<dbReference type="AlphaFoldDB" id="A0A2S7ZB11"/>
<gene>
    <name evidence="11" type="ORF">VEHSUH05_04860</name>
</gene>
<evidence type="ECO:0000256" key="7">
    <source>
        <dbReference type="ARBA" id="ARBA00022989"/>
    </source>
</evidence>
<dbReference type="GO" id="GO:0000271">
    <property type="term" value="P:polysaccharide biosynthetic process"/>
    <property type="evidence" value="ECO:0007669"/>
    <property type="project" value="InterPro"/>
</dbReference>
<dbReference type="Pfam" id="PF13727">
    <property type="entry name" value="CoA_binding_3"/>
    <property type="match status" value="1"/>
</dbReference>
<evidence type="ECO:0000313" key="12">
    <source>
        <dbReference type="Proteomes" id="UP000237916"/>
    </source>
</evidence>
<comment type="caution">
    <text evidence="11">The sequence shown here is derived from an EMBL/GenBank/DDBJ whole genome shotgun (WGS) entry which is preliminary data.</text>
</comment>
<dbReference type="GO" id="GO:0005886">
    <property type="term" value="C:plasma membrane"/>
    <property type="evidence" value="ECO:0007669"/>
    <property type="project" value="UniProtKB-SubCell"/>
</dbReference>
<evidence type="ECO:0000259" key="10">
    <source>
        <dbReference type="Pfam" id="PF02397"/>
    </source>
</evidence>
<evidence type="ECO:0000256" key="9">
    <source>
        <dbReference type="SAM" id="Phobius"/>
    </source>
</evidence>
<protein>
    <submittedName>
        <fullName evidence="11">Undecaprenyl-phosphate galactose phosphotransferase WbaP</fullName>
    </submittedName>
</protein>
<keyword evidence="12" id="KW-1185">Reference proteome</keyword>
<evidence type="ECO:0000256" key="8">
    <source>
        <dbReference type="ARBA" id="ARBA00023136"/>
    </source>
</evidence>
<dbReference type="Pfam" id="PF02397">
    <property type="entry name" value="Bac_transf"/>
    <property type="match status" value="1"/>
</dbReference>
<dbReference type="InterPro" id="IPR003362">
    <property type="entry name" value="Bact_transf"/>
</dbReference>
<accession>A0A2S7ZB11</accession>
<keyword evidence="8 9" id="KW-0472">Membrane</keyword>
<dbReference type="OrthoDB" id="9808602at2"/>
<feature type="domain" description="Bacterial sugar transferase" evidence="10">
    <location>
        <begin position="278"/>
        <end position="470"/>
    </location>
</feature>
<organism evidence="11 12">
    <name type="scientific">Veillonella denticariosi JCM 15641</name>
    <dbReference type="NCBI Taxonomy" id="1298594"/>
    <lineage>
        <taxon>Bacteria</taxon>
        <taxon>Bacillati</taxon>
        <taxon>Bacillota</taxon>
        <taxon>Negativicutes</taxon>
        <taxon>Veillonellales</taxon>
        <taxon>Veillonellaceae</taxon>
        <taxon>Veillonella</taxon>
    </lineage>
</organism>
<dbReference type="InterPro" id="IPR036291">
    <property type="entry name" value="NAD(P)-bd_dom_sf"/>
</dbReference>
<dbReference type="NCBIfam" id="TIGR03022">
    <property type="entry name" value="WbaP_sugtrans"/>
    <property type="match status" value="1"/>
</dbReference>
<dbReference type="PANTHER" id="PTHR30576">
    <property type="entry name" value="COLANIC BIOSYNTHESIS UDP-GLUCOSE LIPID CARRIER TRANSFERASE"/>
    <property type="match status" value="1"/>
</dbReference>
<dbReference type="PANTHER" id="PTHR30576:SF4">
    <property type="entry name" value="UNDECAPRENYL-PHOSPHATE GALACTOSE PHOSPHOTRANSFERASE"/>
    <property type="match status" value="1"/>
</dbReference>
<dbReference type="GO" id="GO:0016780">
    <property type="term" value="F:phosphotransferase activity, for other substituted phosphate groups"/>
    <property type="evidence" value="ECO:0007669"/>
    <property type="project" value="TreeGrafter"/>
</dbReference>
<evidence type="ECO:0000313" key="11">
    <source>
        <dbReference type="EMBL" id="PQL20399.1"/>
    </source>
</evidence>
<keyword evidence="7 9" id="KW-1133">Transmembrane helix</keyword>
<dbReference type="InterPro" id="IPR017472">
    <property type="entry name" value="Undecaprenyl-P_galact_Ptfrase"/>
</dbReference>
<dbReference type="InterPro" id="IPR017475">
    <property type="entry name" value="EPS_sugar_tfrase"/>
</dbReference>
<comment type="similarity">
    <text evidence="3">Belongs to the bacterial sugar transferase family.</text>
</comment>
<evidence type="ECO:0000256" key="2">
    <source>
        <dbReference type="ARBA" id="ARBA00004236"/>
    </source>
</evidence>
<name>A0A2S7ZB11_9FIRM</name>
<feature type="transmembrane region" description="Helical" evidence="9">
    <location>
        <begin position="280"/>
        <end position="306"/>
    </location>
</feature>
<comment type="subcellular location">
    <subcellularLocation>
        <location evidence="2">Cell membrane</location>
    </subcellularLocation>
    <subcellularLocation>
        <location evidence="1">Membrane</location>
        <topology evidence="1">Multi-pass membrane protein</topology>
    </subcellularLocation>
</comment>
<feature type="transmembrane region" description="Helical" evidence="9">
    <location>
        <begin position="109"/>
        <end position="128"/>
    </location>
</feature>
<sequence length="475" mass="53673">MGNYKNYHLVISKFILACFDYIGIVLGILSAYYLRLSFTHIPLQSNFKMEDIYVYAVIPAIFLFVLLLNNAYSVAAPYWDTIKAIFRSITISVVVSIVLMYTGHVTNDVSRLFVGFSYICILLFVYLFRFSVGKVLSYLGYLSIPVLLVGAGKTAELVKKAFDRMPISTYKIIGFVDDNPKSVSIAAEYECFGVFDDVEDVIKDTGVQTVLICAPGLESKKLVSLVNRLQLLVKRVAFVPELFGLPASNISARGMMEEQAVVLRVQNNLARKSNRIMKRIFDIVATVCGGILILPIIAIVAVLIYLDSPGPIVFGHKRVGQGGKEFFCYKFRSMVPNAQEALEIYLKEHPEAREEWERDFKLKDDPRVTKIGKFLRKTSLDELPQLWNVLMGDMSLVGPRPIVQAEVEKYGDYINDFYLVPPGITGVWQVSGRSDTTYEERVLMDSWYVHNWSVWIDIVYLIKTVLAVVKGKGAY</sequence>
<dbReference type="SUPFAM" id="SSF51735">
    <property type="entry name" value="NAD(P)-binding Rossmann-fold domains"/>
    <property type="match status" value="1"/>
</dbReference>
<dbReference type="Gene3D" id="3.40.50.720">
    <property type="entry name" value="NAD(P)-binding Rossmann-like Domain"/>
    <property type="match status" value="1"/>
</dbReference>
<keyword evidence="4" id="KW-1003">Cell membrane</keyword>
<feature type="transmembrane region" description="Helical" evidence="9">
    <location>
        <begin position="7"/>
        <end position="32"/>
    </location>
</feature>
<evidence type="ECO:0000256" key="3">
    <source>
        <dbReference type="ARBA" id="ARBA00006464"/>
    </source>
</evidence>
<feature type="transmembrane region" description="Helical" evidence="9">
    <location>
        <begin position="84"/>
        <end position="103"/>
    </location>
</feature>
<dbReference type="Proteomes" id="UP000237916">
    <property type="component" value="Unassembled WGS sequence"/>
</dbReference>
<dbReference type="NCBIfam" id="TIGR03025">
    <property type="entry name" value="EPS_sugtrans"/>
    <property type="match status" value="1"/>
</dbReference>
<dbReference type="RefSeq" id="WP_105090897.1">
    <property type="nucleotide sequence ID" value="NZ_PPDB01000003.1"/>
</dbReference>
<reference evidence="11 12" key="1">
    <citation type="submission" date="2018-01" db="EMBL/GenBank/DDBJ databases">
        <title>Draft genome sequences of clinical isolates and type strains of oral Veillonella including Veillonella infantum sp., nov.</title>
        <authorList>
            <person name="Mashima I."/>
            <person name="Liao Y.-C."/>
            <person name="Sabharwal A."/>
            <person name="Haase E.M."/>
            <person name="Nakazawa F."/>
            <person name="Scannapieco F.A."/>
        </authorList>
    </citation>
    <scope>NUCLEOTIDE SEQUENCE [LARGE SCALE GENOMIC DNA]</scope>
    <source>
        <strain evidence="11 12">JCM 15641</strain>
    </source>
</reference>
<feature type="transmembrane region" description="Helical" evidence="9">
    <location>
        <begin position="52"/>
        <end position="72"/>
    </location>
</feature>
<evidence type="ECO:0000256" key="5">
    <source>
        <dbReference type="ARBA" id="ARBA00022679"/>
    </source>
</evidence>
<evidence type="ECO:0000256" key="6">
    <source>
        <dbReference type="ARBA" id="ARBA00022692"/>
    </source>
</evidence>
<evidence type="ECO:0000256" key="4">
    <source>
        <dbReference type="ARBA" id="ARBA00022475"/>
    </source>
</evidence>
<keyword evidence="5 11" id="KW-0808">Transferase</keyword>
<dbReference type="EMBL" id="PPDB01000003">
    <property type="protein sequence ID" value="PQL20399.1"/>
    <property type="molecule type" value="Genomic_DNA"/>
</dbReference>